<evidence type="ECO:0000313" key="2">
    <source>
        <dbReference type="Proteomes" id="UP001230504"/>
    </source>
</evidence>
<accession>A0AAD8UZ19</accession>
<dbReference type="EMBL" id="JAHLJV010000097">
    <property type="protein sequence ID" value="KAK1573177.1"/>
    <property type="molecule type" value="Genomic_DNA"/>
</dbReference>
<evidence type="ECO:0000313" key="1">
    <source>
        <dbReference type="EMBL" id="KAK1573177.1"/>
    </source>
</evidence>
<protein>
    <submittedName>
        <fullName evidence="1">Uncharacterized protein</fullName>
    </submittedName>
</protein>
<dbReference type="GeneID" id="85443263"/>
<dbReference type="RefSeq" id="XP_060408834.1">
    <property type="nucleotide sequence ID" value="XM_060559023.1"/>
</dbReference>
<keyword evidence="2" id="KW-1185">Reference proteome</keyword>
<reference evidence="1" key="1">
    <citation type="submission" date="2021-06" db="EMBL/GenBank/DDBJ databases">
        <title>Comparative genomics, transcriptomics and evolutionary studies reveal genomic signatures of adaptation to plant cell wall in hemibiotrophic fungi.</title>
        <authorList>
            <consortium name="DOE Joint Genome Institute"/>
            <person name="Baroncelli R."/>
            <person name="Diaz J.F."/>
            <person name="Benocci T."/>
            <person name="Peng M."/>
            <person name="Battaglia E."/>
            <person name="Haridas S."/>
            <person name="Andreopoulos W."/>
            <person name="Labutti K."/>
            <person name="Pangilinan J."/>
            <person name="Floch G.L."/>
            <person name="Makela M.R."/>
            <person name="Henrissat B."/>
            <person name="Grigoriev I.V."/>
            <person name="Crouch J.A."/>
            <person name="De Vries R.P."/>
            <person name="Sukno S.A."/>
            <person name="Thon M.R."/>
        </authorList>
    </citation>
    <scope>NUCLEOTIDE SEQUENCE</scope>
    <source>
        <strain evidence="1">CBS 125086</strain>
    </source>
</reference>
<dbReference type="Proteomes" id="UP001230504">
    <property type="component" value="Unassembled WGS sequence"/>
</dbReference>
<sequence>MLHLRLSPATTIFPATALCSPLTTPWPLSPSHASFRPYSHSEPVSHSPPRRLSLTQISRPLSPPQCPPVPIENDMDLAELILALDRPWPSPLMEGPLQMAWDGSSTPYLVLCLFSPNARSLGMFPRPPAGENNPAACEASKDTWRRENTALAHGSYS</sequence>
<organism evidence="1 2">
    <name type="scientific">Colletotrichum navitas</name>
    <dbReference type="NCBI Taxonomy" id="681940"/>
    <lineage>
        <taxon>Eukaryota</taxon>
        <taxon>Fungi</taxon>
        <taxon>Dikarya</taxon>
        <taxon>Ascomycota</taxon>
        <taxon>Pezizomycotina</taxon>
        <taxon>Sordariomycetes</taxon>
        <taxon>Hypocreomycetidae</taxon>
        <taxon>Glomerellales</taxon>
        <taxon>Glomerellaceae</taxon>
        <taxon>Colletotrichum</taxon>
        <taxon>Colletotrichum graminicola species complex</taxon>
    </lineage>
</organism>
<dbReference type="AlphaFoldDB" id="A0AAD8UZ19"/>
<name>A0AAD8UZ19_9PEZI</name>
<proteinExistence type="predicted"/>
<gene>
    <name evidence="1" type="ORF">LY79DRAFT_569047</name>
</gene>
<comment type="caution">
    <text evidence="1">The sequence shown here is derived from an EMBL/GenBank/DDBJ whole genome shotgun (WGS) entry which is preliminary data.</text>
</comment>
<feature type="non-terminal residue" evidence="1">
    <location>
        <position position="1"/>
    </location>
</feature>